<dbReference type="Proteomes" id="UP000240920">
    <property type="component" value="Segment"/>
</dbReference>
<protein>
    <submittedName>
        <fullName evidence="2">Thymidylate synthase</fullName>
        <ecNumber evidence="2">2.1.1.-</ecNumber>
    </submittedName>
</protein>
<dbReference type="EMBL" id="KU686197">
    <property type="protein sequence ID" value="AOV58738.1"/>
    <property type="molecule type" value="Genomic_DNA"/>
</dbReference>
<dbReference type="InterPro" id="IPR003669">
    <property type="entry name" value="Thymidylate_synthase_ThyX"/>
</dbReference>
<name>A0A1D8KK42_9CAUD</name>
<dbReference type="GO" id="GO:0004799">
    <property type="term" value="F:thymidylate synthase activity"/>
    <property type="evidence" value="ECO:0007669"/>
    <property type="project" value="TreeGrafter"/>
</dbReference>
<dbReference type="KEGG" id="vg:30306525"/>
<dbReference type="GO" id="GO:0070402">
    <property type="term" value="F:NADPH binding"/>
    <property type="evidence" value="ECO:0007669"/>
    <property type="project" value="TreeGrafter"/>
</dbReference>
<keyword evidence="4" id="KW-1185">Reference proteome</keyword>
<dbReference type="Pfam" id="PF02511">
    <property type="entry name" value="Thy1"/>
    <property type="match status" value="1"/>
</dbReference>
<dbReference type="EMBL" id="KU686199">
    <property type="protein sequence ID" value="AOV59217.1"/>
    <property type="molecule type" value="Genomic_DNA"/>
</dbReference>
<evidence type="ECO:0000313" key="1">
    <source>
        <dbReference type="EMBL" id="AOV58738.1"/>
    </source>
</evidence>
<dbReference type="PANTHER" id="PTHR34934">
    <property type="entry name" value="FLAVIN-DEPENDENT THYMIDYLATE SYNTHASE"/>
    <property type="match status" value="1"/>
</dbReference>
<dbReference type="NCBIfam" id="TIGR02170">
    <property type="entry name" value="thyX"/>
    <property type="match status" value="1"/>
</dbReference>
<dbReference type="SUPFAM" id="SSF69796">
    <property type="entry name" value="Thymidylate synthase-complementing protein Thy1"/>
    <property type="match status" value="1"/>
</dbReference>
<dbReference type="GO" id="GO:0050660">
    <property type="term" value="F:flavin adenine dinucleotide binding"/>
    <property type="evidence" value="ECO:0007669"/>
    <property type="project" value="InterPro"/>
</dbReference>
<dbReference type="PROSITE" id="PS51331">
    <property type="entry name" value="THYX"/>
    <property type="match status" value="1"/>
</dbReference>
<dbReference type="GO" id="GO:0006231">
    <property type="term" value="P:dTMP biosynthetic process"/>
    <property type="evidence" value="ECO:0007669"/>
    <property type="project" value="InterPro"/>
</dbReference>
<evidence type="ECO:0000313" key="5">
    <source>
        <dbReference type="Proteomes" id="UP000240804"/>
    </source>
</evidence>
<keyword evidence="2" id="KW-0489">Methyltransferase</keyword>
<gene>
    <name evidence="3" type="ORF">C421010_234</name>
    <name evidence="1" type="ORF">S250808_233</name>
    <name evidence="2" type="ORF">T040910_233</name>
</gene>
<keyword evidence="2" id="KW-0808">Transferase</keyword>
<dbReference type="Gene3D" id="3.30.1360.170">
    <property type="match status" value="1"/>
</dbReference>
<dbReference type="RefSeq" id="YP_009321497.1">
    <property type="nucleotide sequence ID" value="NC_031906.1"/>
</dbReference>
<dbReference type="OrthoDB" id="8223at10239"/>
<dbReference type="GO" id="GO:0050797">
    <property type="term" value="F:thymidylate synthase (FAD) activity"/>
    <property type="evidence" value="ECO:0007669"/>
    <property type="project" value="InterPro"/>
</dbReference>
<dbReference type="CDD" id="cd20175">
    <property type="entry name" value="ThyX"/>
    <property type="match status" value="1"/>
</dbReference>
<evidence type="ECO:0000313" key="2">
    <source>
        <dbReference type="EMBL" id="AOV58977.1"/>
    </source>
</evidence>
<dbReference type="PANTHER" id="PTHR34934:SF1">
    <property type="entry name" value="FLAVIN-DEPENDENT THYMIDYLATE SYNTHASE"/>
    <property type="match status" value="1"/>
</dbReference>
<proteinExistence type="predicted"/>
<sequence>MSNVRLISVTPEAEKTMGYVARVSNPNNQENPKVAGLLKYCVKHQHWSVFEQAFMTLEIETTRGLAAQILRHRSFTYQEFSQRYADSSMLADTIPLPDLRRQDTKNRQNSIDDIDPFIRQEFQIKMQKHFDAGMKLYKDMLDANIAKECARFVLPLAVPTKLYMSGSCRSWIHYIQLRSANGTQKEHMDIANACKDIFVEQFPTVSEALEWL</sequence>
<reference evidence="4 5" key="1">
    <citation type="journal article" date="2016" name="Virology">
        <title>The genomic content and context of auxiliary metabolic genes in marine cyanomyoviruses.</title>
        <authorList>
            <person name="Crummett L.T."/>
            <person name="Puxty R.J."/>
            <person name="Weihe C."/>
            <person name="Marston M.F."/>
            <person name="Martiny J.B."/>
        </authorList>
    </citation>
    <scope>NUCLEOTIDE SEQUENCE [LARGE SCALE GENOMIC DNA]</scope>
    <source>
        <strain evidence="1">0808SB25</strain>
        <strain evidence="2">0910TB04</strain>
        <strain evidence="3">1010CC42</strain>
    </source>
</reference>
<dbReference type="Proteomes" id="UP000240804">
    <property type="component" value="Segment"/>
</dbReference>
<dbReference type="Gene3D" id="1.20.5.3070">
    <property type="match status" value="1"/>
</dbReference>
<evidence type="ECO:0000313" key="4">
    <source>
        <dbReference type="Proteomes" id="UP000204537"/>
    </source>
</evidence>
<accession>A0A1D8KK42</accession>
<dbReference type="Proteomes" id="UP000204537">
    <property type="component" value="Segment"/>
</dbReference>
<dbReference type="EMBL" id="KU686198">
    <property type="protein sequence ID" value="AOV58977.1"/>
    <property type="molecule type" value="Genomic_DNA"/>
</dbReference>
<dbReference type="GO" id="GO:0032259">
    <property type="term" value="P:methylation"/>
    <property type="evidence" value="ECO:0007669"/>
    <property type="project" value="UniProtKB-KW"/>
</dbReference>
<dbReference type="EC" id="2.1.1.-" evidence="2"/>
<dbReference type="InterPro" id="IPR036098">
    <property type="entry name" value="Thymidylate_synthase_ThyX_sf"/>
</dbReference>
<dbReference type="GeneID" id="30306525"/>
<organism evidence="2 5">
    <name type="scientific">Synechococcus phage S-CAM3</name>
    <dbReference type="NCBI Taxonomy" id="1883366"/>
    <lineage>
        <taxon>Viruses</taxon>
        <taxon>Duplodnaviria</taxon>
        <taxon>Heunggongvirae</taxon>
        <taxon>Uroviricota</taxon>
        <taxon>Caudoviricetes</taxon>
        <taxon>Pantevenvirales</taxon>
        <taxon>Kyanoviridae</taxon>
        <taxon>Charybdisvirus</taxon>
        <taxon>Charybdisvirus scam3</taxon>
    </lineage>
</organism>
<evidence type="ECO:0000313" key="3">
    <source>
        <dbReference type="EMBL" id="AOV59217.1"/>
    </source>
</evidence>